<dbReference type="STRING" id="1385369.N825_32305"/>
<evidence type="ECO:0000313" key="2">
    <source>
        <dbReference type="Proteomes" id="UP000019486"/>
    </source>
</evidence>
<reference evidence="1 2" key="1">
    <citation type="submission" date="2013-08" db="EMBL/GenBank/DDBJ databases">
        <title>The genome sequence of Skermanella stibiiresistens.</title>
        <authorList>
            <person name="Zhu W."/>
            <person name="Wang G."/>
        </authorList>
    </citation>
    <scope>NUCLEOTIDE SEQUENCE [LARGE SCALE GENOMIC DNA]</scope>
    <source>
        <strain evidence="1 2">SB22</strain>
    </source>
</reference>
<dbReference type="EMBL" id="AVFL01000061">
    <property type="protein sequence ID" value="EWY35894.1"/>
    <property type="molecule type" value="Genomic_DNA"/>
</dbReference>
<keyword evidence="2" id="KW-1185">Reference proteome</keyword>
<accession>W9GQ47</accession>
<dbReference type="AlphaFoldDB" id="W9GQ47"/>
<evidence type="ECO:0000313" key="1">
    <source>
        <dbReference type="EMBL" id="EWY35894.1"/>
    </source>
</evidence>
<organism evidence="1 2">
    <name type="scientific">Skermanella stibiiresistens SB22</name>
    <dbReference type="NCBI Taxonomy" id="1385369"/>
    <lineage>
        <taxon>Bacteria</taxon>
        <taxon>Pseudomonadati</taxon>
        <taxon>Pseudomonadota</taxon>
        <taxon>Alphaproteobacteria</taxon>
        <taxon>Rhodospirillales</taxon>
        <taxon>Azospirillaceae</taxon>
        <taxon>Skermanella</taxon>
    </lineage>
</organism>
<comment type="caution">
    <text evidence="1">The sequence shown here is derived from an EMBL/GenBank/DDBJ whole genome shotgun (WGS) entry which is preliminary data.</text>
</comment>
<gene>
    <name evidence="1" type="ORF">N825_32305</name>
</gene>
<proteinExistence type="predicted"/>
<name>W9GQ47_9PROT</name>
<sequence length="57" mass="6524">MKRFKSAGQVQRFVSIHNPIANLFHLRRDHVTASQYRAARAQAFEDWAEVTGVRLAA</sequence>
<dbReference type="Proteomes" id="UP000019486">
    <property type="component" value="Unassembled WGS sequence"/>
</dbReference>
<protein>
    <submittedName>
        <fullName evidence="1">Transposase</fullName>
    </submittedName>
</protein>